<keyword evidence="2" id="KW-1185">Reference proteome</keyword>
<dbReference type="PANTHER" id="PTHR33395:SF22">
    <property type="entry name" value="REVERSE TRANSCRIPTASE DOMAIN-CONTAINING PROTEIN"/>
    <property type="match status" value="1"/>
</dbReference>
<evidence type="ECO:0000313" key="2">
    <source>
        <dbReference type="Proteomes" id="UP001623348"/>
    </source>
</evidence>
<organism evidence="1 2">
    <name type="scientific">Grus japonensis</name>
    <name type="common">Japanese crane</name>
    <name type="synonym">Red-crowned crane</name>
    <dbReference type="NCBI Taxonomy" id="30415"/>
    <lineage>
        <taxon>Eukaryota</taxon>
        <taxon>Metazoa</taxon>
        <taxon>Chordata</taxon>
        <taxon>Craniata</taxon>
        <taxon>Vertebrata</taxon>
        <taxon>Euteleostomi</taxon>
        <taxon>Archelosauria</taxon>
        <taxon>Archosauria</taxon>
        <taxon>Dinosauria</taxon>
        <taxon>Saurischia</taxon>
        <taxon>Theropoda</taxon>
        <taxon>Coelurosauria</taxon>
        <taxon>Aves</taxon>
        <taxon>Neognathae</taxon>
        <taxon>Neoaves</taxon>
        <taxon>Gruiformes</taxon>
        <taxon>Gruidae</taxon>
        <taxon>Grus</taxon>
    </lineage>
</organism>
<protein>
    <submittedName>
        <fullName evidence="1">Mitochondrial enolase superfamily member 1</fullName>
    </submittedName>
</protein>
<dbReference type="PANTHER" id="PTHR33395">
    <property type="entry name" value="TRANSCRIPTASE, PUTATIVE-RELATED-RELATED"/>
    <property type="match status" value="1"/>
</dbReference>
<dbReference type="EMBL" id="BAAFJT010000019">
    <property type="protein sequence ID" value="GAB0197916.1"/>
    <property type="molecule type" value="Genomic_DNA"/>
</dbReference>
<name>A0ABC9XKS1_GRUJA</name>
<evidence type="ECO:0000313" key="1">
    <source>
        <dbReference type="EMBL" id="GAB0197916.1"/>
    </source>
</evidence>
<reference evidence="1 2" key="1">
    <citation type="submission" date="2024-06" db="EMBL/GenBank/DDBJ databases">
        <title>The draft genome of Grus japonensis, version 3.</title>
        <authorList>
            <person name="Nabeshima K."/>
            <person name="Suzuki S."/>
            <person name="Onuma M."/>
        </authorList>
    </citation>
    <scope>NUCLEOTIDE SEQUENCE [LARGE SCALE GENOMIC DNA]</scope>
    <source>
        <strain evidence="1 2">451A</strain>
    </source>
</reference>
<proteinExistence type="predicted"/>
<dbReference type="AlphaFoldDB" id="A0ABC9XKS1"/>
<comment type="caution">
    <text evidence="1">The sequence shown here is derived from an EMBL/GenBank/DDBJ whole genome shotgun (WGS) entry which is preliminary data.</text>
</comment>
<gene>
    <name evidence="1" type="ORF">GRJ2_002257000</name>
</gene>
<dbReference type="Proteomes" id="UP001623348">
    <property type="component" value="Unassembled WGS sequence"/>
</dbReference>
<accession>A0ABC9XKS1</accession>
<sequence>MHLQVLRDLANVIAIIFDQSWQLGEVPEDWRKANVTPIIKIKKEEPGNHKLVSFTLFPGKVMKQLVLETISRHMKDKKVIWSSQHGFTKGKSYLSNLIPFYNEGLA</sequence>